<dbReference type="SUPFAM" id="SSF49742">
    <property type="entry name" value="PHM/PNGase F"/>
    <property type="match status" value="2"/>
</dbReference>
<evidence type="ECO:0000259" key="13">
    <source>
        <dbReference type="PROSITE" id="PS50836"/>
    </source>
</evidence>
<dbReference type="GO" id="GO:0042420">
    <property type="term" value="P:dopamine catabolic process"/>
    <property type="evidence" value="ECO:0007669"/>
    <property type="project" value="TreeGrafter"/>
</dbReference>
<dbReference type="InterPro" id="IPR008977">
    <property type="entry name" value="PHM/PNGase_F_dom_sf"/>
</dbReference>
<dbReference type="GO" id="GO:0005507">
    <property type="term" value="F:copper ion binding"/>
    <property type="evidence" value="ECO:0007669"/>
    <property type="project" value="InterPro"/>
</dbReference>
<evidence type="ECO:0000256" key="10">
    <source>
        <dbReference type="ARBA" id="ARBA00023157"/>
    </source>
</evidence>
<sequence>MMKVLVHFFTFIAILQLSSTFQTPTETFQHELILKTPDIYKVFWKYNEVDITFEVHVKTKGWIGFGISPNGGMAGSDMILAWFANGKPVLEDRHAIGEQEPLLDEKQDWKLLLGKETDDYTVMKFRRKLITCDENDRIITGNSTMRLIWAYNDIKPSEKIIKHGTNNKGTKSVSLINLAKTINQEERLKDTFTYDIRNSNFSLPHDRDTFYRCEIFKIPPMIEKHHVISAKAILDEKHSQILHHILVYSCHHAVDDSHVGISYECYNNETNMADHLNGCDTVIFAWAVGGEQEFFPEDVGFPLGGSDKPLYVRMETHYDNPFGVKNVIDQSGVKLWLTKKLKKYDQAVLEVGHTVGPYQIIPPKTEEFITLGHCSEECLNEAFKENKLEEVKIFSVMLHAHLKGVKMRLRHYRGDEEIEPITYDDSYDFNYQDYKLMKPMKVLKKGDRLTLECYYNTKTDSETIQGGLSTRDEMCLAYIRYYPKISLAHCQSNPNMEKISTAYKSIKEKGWTKELKVEYQEFVKKPEFVAVCTGNAKTFPINEKTIKLPKVKKNYLPPDFCKLITPSSSSTIHPSVTLFVTLFSYYSYVIY</sequence>
<keyword evidence="9" id="KW-0472">Membrane</keyword>
<evidence type="ECO:0000256" key="11">
    <source>
        <dbReference type="ARBA" id="ARBA00023180"/>
    </source>
</evidence>
<dbReference type="FunFam" id="2.60.120.310:FF:000004">
    <property type="entry name" value="DBH-like monooxygenase protein 1"/>
    <property type="match status" value="1"/>
</dbReference>
<reference evidence="14 15" key="1">
    <citation type="submission" date="2020-08" db="EMBL/GenBank/DDBJ databases">
        <authorList>
            <person name="Hejnol A."/>
        </authorList>
    </citation>
    <scope>NUCLEOTIDE SEQUENCE [LARGE SCALE GENOMIC DNA]</scope>
</reference>
<comment type="caution">
    <text evidence="14">The sequence shown here is derived from an EMBL/GenBank/DDBJ whole genome shotgun (WGS) entry which is preliminary data.</text>
</comment>
<gene>
    <name evidence="14" type="ORF">DGYR_LOCUS1575</name>
</gene>
<proteinExistence type="inferred from homology"/>
<dbReference type="GO" id="GO:0042421">
    <property type="term" value="P:norepinephrine biosynthetic process"/>
    <property type="evidence" value="ECO:0007669"/>
    <property type="project" value="TreeGrafter"/>
</dbReference>
<dbReference type="GO" id="GO:0030667">
    <property type="term" value="C:secretory granule membrane"/>
    <property type="evidence" value="ECO:0007669"/>
    <property type="project" value="TreeGrafter"/>
</dbReference>
<keyword evidence="8" id="KW-0503">Monooxygenase</keyword>
<evidence type="ECO:0000256" key="1">
    <source>
        <dbReference type="ARBA" id="ARBA00001973"/>
    </source>
</evidence>
<evidence type="ECO:0000313" key="15">
    <source>
        <dbReference type="Proteomes" id="UP000549394"/>
    </source>
</evidence>
<evidence type="ECO:0000256" key="9">
    <source>
        <dbReference type="ARBA" id="ARBA00023136"/>
    </source>
</evidence>
<dbReference type="AlphaFoldDB" id="A0A7I8VA38"/>
<dbReference type="FunFam" id="2.60.40.1210:FF:000001">
    <property type="entry name" value="Monooxygenase, DBH-like 1, like"/>
    <property type="match status" value="1"/>
</dbReference>
<dbReference type="GO" id="GO:0004500">
    <property type="term" value="F:dopamine beta-monooxygenase activity"/>
    <property type="evidence" value="ECO:0007669"/>
    <property type="project" value="InterPro"/>
</dbReference>
<dbReference type="InterPro" id="IPR014784">
    <property type="entry name" value="Cu2_ascorb_mOase-like_C"/>
</dbReference>
<evidence type="ECO:0000256" key="12">
    <source>
        <dbReference type="SAM" id="SignalP"/>
    </source>
</evidence>
<comment type="cofactor">
    <cofactor evidence="1">
        <name>Cu(2+)</name>
        <dbReference type="ChEBI" id="CHEBI:29036"/>
    </cofactor>
</comment>
<keyword evidence="15" id="KW-1185">Reference proteome</keyword>
<dbReference type="InterPro" id="IPR005018">
    <property type="entry name" value="DOMON_domain"/>
</dbReference>
<keyword evidence="5 12" id="KW-0732">Signal</keyword>
<keyword evidence="6" id="KW-0560">Oxidoreductase</keyword>
<keyword evidence="4" id="KW-0479">Metal-binding</keyword>
<dbReference type="Pfam" id="PF03712">
    <property type="entry name" value="Cu2_monoox_C"/>
    <property type="match status" value="1"/>
</dbReference>
<organism evidence="14 15">
    <name type="scientific">Dimorphilus gyrociliatus</name>
    <dbReference type="NCBI Taxonomy" id="2664684"/>
    <lineage>
        <taxon>Eukaryota</taxon>
        <taxon>Metazoa</taxon>
        <taxon>Spiralia</taxon>
        <taxon>Lophotrochozoa</taxon>
        <taxon>Annelida</taxon>
        <taxon>Polychaeta</taxon>
        <taxon>Polychaeta incertae sedis</taxon>
        <taxon>Dinophilidae</taxon>
        <taxon>Dimorphilus</taxon>
    </lineage>
</organism>
<dbReference type="PANTHER" id="PTHR10157:SF23">
    <property type="entry name" value="MOXD1 HOMOLOG 1"/>
    <property type="match status" value="1"/>
</dbReference>
<feature type="domain" description="DOMON" evidence="13">
    <location>
        <begin position="38"/>
        <end position="152"/>
    </location>
</feature>
<dbReference type="SUPFAM" id="SSF49344">
    <property type="entry name" value="CBD9-like"/>
    <property type="match status" value="1"/>
</dbReference>
<dbReference type="OrthoDB" id="10003276at2759"/>
<comment type="similarity">
    <text evidence="3">Belongs to the copper type II ascorbate-dependent monooxygenase family.</text>
</comment>
<dbReference type="PROSITE" id="PS50836">
    <property type="entry name" value="DOMON"/>
    <property type="match status" value="1"/>
</dbReference>
<dbReference type="GO" id="GO:0006589">
    <property type="term" value="P:octopamine biosynthetic process"/>
    <property type="evidence" value="ECO:0007669"/>
    <property type="project" value="TreeGrafter"/>
</dbReference>
<dbReference type="Pfam" id="PF01082">
    <property type="entry name" value="Cu2_monooxygen"/>
    <property type="match status" value="1"/>
</dbReference>
<dbReference type="GO" id="GO:0005615">
    <property type="term" value="C:extracellular space"/>
    <property type="evidence" value="ECO:0007669"/>
    <property type="project" value="TreeGrafter"/>
</dbReference>
<evidence type="ECO:0000256" key="8">
    <source>
        <dbReference type="ARBA" id="ARBA00023033"/>
    </source>
</evidence>
<dbReference type="InterPro" id="IPR028460">
    <property type="entry name" value="Tbh/DBH"/>
</dbReference>
<keyword evidence="11" id="KW-0325">Glycoprotein</keyword>
<dbReference type="SMART" id="SM00664">
    <property type="entry name" value="DoH"/>
    <property type="match status" value="1"/>
</dbReference>
<feature type="signal peptide" evidence="12">
    <location>
        <begin position="1"/>
        <end position="20"/>
    </location>
</feature>
<dbReference type="Gene3D" id="2.60.40.1210">
    <property type="entry name" value="Cellobiose dehydrogenase, cytochrome domain"/>
    <property type="match status" value="1"/>
</dbReference>
<evidence type="ECO:0000256" key="5">
    <source>
        <dbReference type="ARBA" id="ARBA00022729"/>
    </source>
</evidence>
<evidence type="ECO:0000256" key="4">
    <source>
        <dbReference type="ARBA" id="ARBA00022723"/>
    </source>
</evidence>
<protein>
    <submittedName>
        <fullName evidence="14">DgyrCDS1655</fullName>
    </submittedName>
</protein>
<accession>A0A7I8VA38</accession>
<dbReference type="Proteomes" id="UP000549394">
    <property type="component" value="Unassembled WGS sequence"/>
</dbReference>
<evidence type="ECO:0000256" key="2">
    <source>
        <dbReference type="ARBA" id="ARBA00004370"/>
    </source>
</evidence>
<evidence type="ECO:0000256" key="6">
    <source>
        <dbReference type="ARBA" id="ARBA00023002"/>
    </source>
</evidence>
<dbReference type="EMBL" id="CAJFCJ010000002">
    <property type="protein sequence ID" value="CAD5112433.1"/>
    <property type="molecule type" value="Genomic_DNA"/>
</dbReference>
<dbReference type="FunFam" id="2.60.120.230:FF:000001">
    <property type="entry name" value="Monooxygenase, DBH-like 1"/>
    <property type="match status" value="1"/>
</dbReference>
<dbReference type="PRINTS" id="PR00767">
    <property type="entry name" value="DBMONOXGNASE"/>
</dbReference>
<dbReference type="PANTHER" id="PTHR10157">
    <property type="entry name" value="DOPAMINE BETA HYDROXYLASE RELATED"/>
    <property type="match status" value="1"/>
</dbReference>
<dbReference type="InterPro" id="IPR024548">
    <property type="entry name" value="Cu2_monoox_C"/>
</dbReference>
<dbReference type="Gene3D" id="2.60.120.310">
    <property type="entry name" value="Copper type II, ascorbate-dependent monooxygenase, N-terminal domain"/>
    <property type="match status" value="1"/>
</dbReference>
<evidence type="ECO:0000256" key="7">
    <source>
        <dbReference type="ARBA" id="ARBA00023008"/>
    </source>
</evidence>
<dbReference type="InterPro" id="IPR000323">
    <property type="entry name" value="Cu2_ascorb_mOase_N"/>
</dbReference>
<dbReference type="Pfam" id="PF03351">
    <property type="entry name" value="DOMON"/>
    <property type="match status" value="1"/>
</dbReference>
<name>A0A7I8VA38_9ANNE</name>
<feature type="chain" id="PRO_5029491230" evidence="12">
    <location>
        <begin position="21"/>
        <end position="591"/>
    </location>
</feature>
<evidence type="ECO:0000313" key="14">
    <source>
        <dbReference type="EMBL" id="CAD5112433.1"/>
    </source>
</evidence>
<dbReference type="InterPro" id="IPR045266">
    <property type="entry name" value="DOH_DOMON"/>
</dbReference>
<comment type="subcellular location">
    <subcellularLocation>
        <location evidence="2">Membrane</location>
    </subcellularLocation>
</comment>
<keyword evidence="7" id="KW-0186">Copper</keyword>
<dbReference type="InterPro" id="IPR000945">
    <property type="entry name" value="DBH-like"/>
</dbReference>
<dbReference type="CDD" id="cd09631">
    <property type="entry name" value="DOMON_DOH"/>
    <property type="match status" value="1"/>
</dbReference>
<evidence type="ECO:0000256" key="3">
    <source>
        <dbReference type="ARBA" id="ARBA00010676"/>
    </source>
</evidence>
<keyword evidence="10" id="KW-1015">Disulfide bond</keyword>
<dbReference type="Gene3D" id="2.60.120.230">
    <property type="match status" value="1"/>
</dbReference>
<dbReference type="InterPro" id="IPR036939">
    <property type="entry name" value="Cu2_ascorb_mOase_N_sf"/>
</dbReference>